<comment type="cofactor">
    <cofactor evidence="1">
        <name>Mn(2+)</name>
        <dbReference type="ChEBI" id="CHEBI:29035"/>
    </cofactor>
</comment>
<dbReference type="EMBL" id="ACNN01000005">
    <property type="protein sequence ID" value="EEN83669.1"/>
    <property type="molecule type" value="Genomic_DNA"/>
</dbReference>
<keyword evidence="3" id="KW-0540">Nuclease</keyword>
<reference evidence="12 13" key="1">
    <citation type="submission" date="2009-04" db="EMBL/GenBank/DDBJ databases">
        <authorList>
            <person name="Sebastian Y."/>
            <person name="Madupu R."/>
            <person name="Durkin A.S."/>
            <person name="Torralba M."/>
            <person name="Methe B."/>
            <person name="Sutton G.G."/>
            <person name="Strausberg R.L."/>
            <person name="Nelson K.E."/>
        </authorList>
    </citation>
    <scope>NUCLEOTIDE SEQUENCE [LARGE SCALE GENOMIC DNA]</scope>
    <source>
        <strain evidence="13">ATCC 35406 / DSM 24491 / JCM 8526 / CCUG 16442 / BCRC 14492 / NCTC 13058 / HG 370</strain>
    </source>
</reference>
<evidence type="ECO:0000256" key="9">
    <source>
        <dbReference type="SAM" id="MobiDB-lite"/>
    </source>
</evidence>
<keyword evidence="5" id="KW-0227">DNA damage</keyword>
<gene>
    <name evidence="12" type="ORF">POREN0001_1143</name>
</gene>
<evidence type="ECO:0000256" key="8">
    <source>
        <dbReference type="ARBA" id="ARBA00023204"/>
    </source>
</evidence>
<dbReference type="GO" id="GO:0006281">
    <property type="term" value="P:DNA repair"/>
    <property type="evidence" value="ECO:0007669"/>
    <property type="project" value="UniProtKB-KW"/>
</dbReference>
<dbReference type="STRING" id="553175.POREN0001_1143"/>
<keyword evidence="12" id="KW-0255">Endonuclease</keyword>
<evidence type="ECO:0000256" key="7">
    <source>
        <dbReference type="ARBA" id="ARBA00022842"/>
    </source>
</evidence>
<dbReference type="CDD" id="cd09084">
    <property type="entry name" value="EEP-2"/>
    <property type="match status" value="1"/>
</dbReference>
<keyword evidence="10" id="KW-1133">Transmembrane helix</keyword>
<feature type="compositionally biased region" description="Polar residues" evidence="9">
    <location>
        <begin position="1"/>
        <end position="12"/>
    </location>
</feature>
<dbReference type="GeneID" id="93365466"/>
<keyword evidence="4" id="KW-0479">Metal-binding</keyword>
<sequence length="402" mass="46048">MTQRSDITPQEQTARHTLKRLSRPRNTTQKASSSRASRCRSFCYNLFHSVSWLINLFLVALPYLLALLGQYLSPRFFLFPAYLGLAFPFLLSMVVLFLLFRLVRRQWRGFIFNFLLLALSWWSIRSYIPLHPTPSVIPPHAVKVLSLNCQAFAYEKHTADKPNPTLRYIKDSHADIVCLQEAAIMRDDSPYVSAKKITEYLPEYPYVVTRYAQGDRGTSLMLLSKFPVRNTRMLPLESTFNGGIAYTLDVAGRELTVFNLHLESFRLTTEDGTRYARLAREIEAVALKEQMEQKLGPAFLKRAKQADRVHVEIIHEKTPYILVCGDFNDTPISYAHQRIASGLIDAYASTGCGTGYSFTFKRLGFRIDHILHSRRVKSYNCKVDKSATISDHKPLSCFISLE</sequence>
<dbReference type="Gene3D" id="3.60.10.10">
    <property type="entry name" value="Endonuclease/exonuclease/phosphatase"/>
    <property type="match status" value="1"/>
</dbReference>
<dbReference type="Proteomes" id="UP000004295">
    <property type="component" value="Unassembled WGS sequence"/>
</dbReference>
<dbReference type="GO" id="GO:0046872">
    <property type="term" value="F:metal ion binding"/>
    <property type="evidence" value="ECO:0007669"/>
    <property type="project" value="UniProtKB-KW"/>
</dbReference>
<keyword evidence="10" id="KW-0812">Transmembrane</keyword>
<dbReference type="PANTHER" id="PTHR15822:SF4">
    <property type="entry name" value="TYROSYL-DNA PHOSPHODIESTERASE 2"/>
    <property type="match status" value="1"/>
</dbReference>
<dbReference type="Pfam" id="PF03372">
    <property type="entry name" value="Exo_endo_phos"/>
    <property type="match status" value="1"/>
</dbReference>
<feature type="transmembrane region" description="Helical" evidence="10">
    <location>
        <begin position="77"/>
        <end position="100"/>
    </location>
</feature>
<evidence type="ECO:0000256" key="10">
    <source>
        <dbReference type="SAM" id="Phobius"/>
    </source>
</evidence>
<protein>
    <submittedName>
        <fullName evidence="12">Endonuclease/exonuclease/phosphatase family protein</fullName>
    </submittedName>
</protein>
<feature type="region of interest" description="Disordered" evidence="9">
    <location>
        <begin position="1"/>
        <end position="33"/>
    </location>
</feature>
<organism evidence="12 13">
    <name type="scientific">Porphyromonas endodontalis (strain ATCC 35406 / DSM 24491 / JCM 8526 / CCUG 16442 / BCRC 14492 / NCTC 13058 / HG 370)</name>
    <name type="common">Bacteroides endodontalis</name>
    <dbReference type="NCBI Taxonomy" id="553175"/>
    <lineage>
        <taxon>Bacteria</taxon>
        <taxon>Pseudomonadati</taxon>
        <taxon>Bacteroidota</taxon>
        <taxon>Bacteroidia</taxon>
        <taxon>Bacteroidales</taxon>
        <taxon>Porphyromonadaceae</taxon>
        <taxon>Porphyromonas</taxon>
    </lineage>
</organism>
<feature type="transmembrane region" description="Helical" evidence="10">
    <location>
        <begin position="42"/>
        <end position="65"/>
    </location>
</feature>
<evidence type="ECO:0000256" key="2">
    <source>
        <dbReference type="ARBA" id="ARBA00001946"/>
    </source>
</evidence>
<evidence type="ECO:0000256" key="4">
    <source>
        <dbReference type="ARBA" id="ARBA00022723"/>
    </source>
</evidence>
<accession>C3J7Q4</accession>
<dbReference type="eggNOG" id="COG3568">
    <property type="taxonomic scope" value="Bacteria"/>
</dbReference>
<keyword evidence="7" id="KW-0460">Magnesium</keyword>
<dbReference type="InterPro" id="IPR051547">
    <property type="entry name" value="TDP2-like"/>
</dbReference>
<dbReference type="AlphaFoldDB" id="C3J7Q4"/>
<evidence type="ECO:0000256" key="6">
    <source>
        <dbReference type="ARBA" id="ARBA00022801"/>
    </source>
</evidence>
<dbReference type="RefSeq" id="WP_004332136.1">
    <property type="nucleotide sequence ID" value="NZ_ACNN01000005.1"/>
</dbReference>
<dbReference type="SUPFAM" id="SSF56219">
    <property type="entry name" value="DNase I-like"/>
    <property type="match status" value="1"/>
</dbReference>
<name>C3J7Q4_POREA</name>
<keyword evidence="6" id="KW-0378">Hydrolase</keyword>
<comment type="cofactor">
    <cofactor evidence="2">
        <name>Mg(2+)</name>
        <dbReference type="ChEBI" id="CHEBI:18420"/>
    </cofactor>
</comment>
<dbReference type="GO" id="GO:0004519">
    <property type="term" value="F:endonuclease activity"/>
    <property type="evidence" value="ECO:0007669"/>
    <property type="project" value="UniProtKB-KW"/>
</dbReference>
<feature type="domain" description="Endonuclease/exonuclease/phosphatase" evidence="11">
    <location>
        <begin position="145"/>
        <end position="392"/>
    </location>
</feature>
<evidence type="ECO:0000259" key="11">
    <source>
        <dbReference type="Pfam" id="PF03372"/>
    </source>
</evidence>
<dbReference type="GO" id="GO:0004527">
    <property type="term" value="F:exonuclease activity"/>
    <property type="evidence" value="ECO:0007669"/>
    <property type="project" value="UniProtKB-KW"/>
</dbReference>
<evidence type="ECO:0000256" key="1">
    <source>
        <dbReference type="ARBA" id="ARBA00001936"/>
    </source>
</evidence>
<dbReference type="PANTHER" id="PTHR15822">
    <property type="entry name" value="TRAF AND TNF RECEPTOR-ASSOCIATED PROTEIN"/>
    <property type="match status" value="1"/>
</dbReference>
<evidence type="ECO:0000256" key="5">
    <source>
        <dbReference type="ARBA" id="ARBA00022763"/>
    </source>
</evidence>
<keyword evidence="8" id="KW-0234">DNA repair</keyword>
<keyword evidence="10" id="KW-0472">Membrane</keyword>
<dbReference type="InterPro" id="IPR005135">
    <property type="entry name" value="Endo/exonuclease/phosphatase"/>
</dbReference>
<keyword evidence="13" id="KW-1185">Reference proteome</keyword>
<keyword evidence="12" id="KW-0269">Exonuclease</keyword>
<feature type="transmembrane region" description="Helical" evidence="10">
    <location>
        <begin position="107"/>
        <end position="124"/>
    </location>
</feature>
<evidence type="ECO:0000256" key="3">
    <source>
        <dbReference type="ARBA" id="ARBA00022722"/>
    </source>
</evidence>
<dbReference type="InterPro" id="IPR036691">
    <property type="entry name" value="Endo/exonu/phosph_ase_sf"/>
</dbReference>
<proteinExistence type="predicted"/>
<evidence type="ECO:0000313" key="12">
    <source>
        <dbReference type="EMBL" id="EEN83669.1"/>
    </source>
</evidence>
<evidence type="ECO:0000313" key="13">
    <source>
        <dbReference type="Proteomes" id="UP000004295"/>
    </source>
</evidence>
<comment type="caution">
    <text evidence="12">The sequence shown here is derived from an EMBL/GenBank/DDBJ whole genome shotgun (WGS) entry which is preliminary data.</text>
</comment>